<proteinExistence type="predicted"/>
<organism evidence="1 2">
    <name type="scientific">Frateuria aurantia (strain ATCC 33424 / DSM 6220 / KCTC 2777 / LMG 1558 / NBRC 3245 / NCIMB 13370)</name>
    <name type="common">Acetobacter aurantius</name>
    <dbReference type="NCBI Taxonomy" id="767434"/>
    <lineage>
        <taxon>Bacteria</taxon>
        <taxon>Pseudomonadati</taxon>
        <taxon>Pseudomonadota</taxon>
        <taxon>Gammaproteobacteria</taxon>
        <taxon>Lysobacterales</taxon>
        <taxon>Rhodanobacteraceae</taxon>
        <taxon>Frateuria</taxon>
    </lineage>
</organism>
<dbReference type="KEGG" id="fau:Fraau_0080"/>
<keyword evidence="2" id="KW-1185">Reference proteome</keyword>
<dbReference type="Pfam" id="PF22817">
    <property type="entry name" value="ApeP-like"/>
    <property type="match status" value="1"/>
</dbReference>
<dbReference type="OrthoDB" id="9800188at2"/>
<sequence>MNHAAREDWVDLIPHRDRMSLLDEVVAWDEGAIHARSRTHRQSDHPLRSPEGLHAVHLIEYAAQATAVHGALLARAGGEPPLAAGRLVSLRDVEVAMEWTDKVESHLDIHADQIAGSREGAHYQFRVVAGGIILVAGRMAVMYGPAA</sequence>
<dbReference type="STRING" id="767434.Fraau_0080"/>
<accession>H8KZR9</accession>
<evidence type="ECO:0000313" key="1">
    <source>
        <dbReference type="EMBL" id="AFC84580.1"/>
    </source>
</evidence>
<reference evidence="1" key="1">
    <citation type="submission" date="2012-02" db="EMBL/GenBank/DDBJ databases">
        <title>The complete genome of Frateuria aurantia DSM 6220.</title>
        <authorList>
            <consortium name="US DOE Joint Genome Institute (JGI-PGF)"/>
            <person name="Lucas S."/>
            <person name="Copeland A."/>
            <person name="Lapidus A."/>
            <person name="Glavina del Rio T."/>
            <person name="Dalin E."/>
            <person name="Tice H."/>
            <person name="Bruce D."/>
            <person name="Goodwin L."/>
            <person name="Pitluck S."/>
            <person name="Peters L."/>
            <person name="Ovchinnikova G."/>
            <person name="Teshima H."/>
            <person name="Kyrpides N."/>
            <person name="Mavromatis K."/>
            <person name="Ivanova N."/>
            <person name="Brettin T."/>
            <person name="Detter J.C."/>
            <person name="Han C."/>
            <person name="Larimer F."/>
            <person name="Land M."/>
            <person name="Hauser L."/>
            <person name="Markowitz V."/>
            <person name="Cheng J.-F."/>
            <person name="Hugenholtz P."/>
            <person name="Woyke T."/>
            <person name="Wu D."/>
            <person name="Brambilla E."/>
            <person name="Klenk H.-P."/>
            <person name="Eisen J.A."/>
        </authorList>
    </citation>
    <scope>NUCLEOTIDE SEQUENCE</scope>
    <source>
        <strain evidence="1">DSM 6220</strain>
    </source>
</reference>
<dbReference type="InterPro" id="IPR029069">
    <property type="entry name" value="HotDog_dom_sf"/>
</dbReference>
<protein>
    <submittedName>
        <fullName evidence="1">Putative 3-hydroxylacyl-(Acyl carrier protein) dehydratase</fullName>
    </submittedName>
</protein>
<dbReference type="Gene3D" id="3.10.129.10">
    <property type="entry name" value="Hotdog Thioesterase"/>
    <property type="match status" value="1"/>
</dbReference>
<name>H8KZR9_FRAAD</name>
<gene>
    <name evidence="1" type="ordered locus">Fraau_0080</name>
</gene>
<evidence type="ECO:0000313" key="2">
    <source>
        <dbReference type="Proteomes" id="UP000005234"/>
    </source>
</evidence>
<dbReference type="eggNOG" id="COG4706">
    <property type="taxonomic scope" value="Bacteria"/>
</dbReference>
<dbReference type="HOGENOM" id="CLU_129359_0_0_6"/>
<dbReference type="EMBL" id="CP003350">
    <property type="protein sequence ID" value="AFC84580.1"/>
    <property type="molecule type" value="Genomic_DNA"/>
</dbReference>
<dbReference type="InterPro" id="IPR016776">
    <property type="entry name" value="ApeP-like_dehydratase"/>
</dbReference>
<dbReference type="AlphaFoldDB" id="H8KZR9"/>
<dbReference type="RefSeq" id="WP_014401586.1">
    <property type="nucleotide sequence ID" value="NC_017033.1"/>
</dbReference>
<dbReference type="SUPFAM" id="SSF54637">
    <property type="entry name" value="Thioesterase/thiol ester dehydrase-isomerase"/>
    <property type="match status" value="1"/>
</dbReference>
<dbReference type="Proteomes" id="UP000005234">
    <property type="component" value="Chromosome"/>
</dbReference>